<keyword evidence="1" id="KW-0472">Membrane</keyword>
<organism evidence="2 3">
    <name type="scientific">Macaca fascicularis</name>
    <name type="common">Crab-eating macaque</name>
    <name type="synonym">Cynomolgus monkey</name>
    <dbReference type="NCBI Taxonomy" id="9541"/>
    <lineage>
        <taxon>Eukaryota</taxon>
        <taxon>Metazoa</taxon>
        <taxon>Chordata</taxon>
        <taxon>Craniata</taxon>
        <taxon>Vertebrata</taxon>
        <taxon>Euteleostomi</taxon>
        <taxon>Mammalia</taxon>
        <taxon>Eutheria</taxon>
        <taxon>Euarchontoglires</taxon>
        <taxon>Primates</taxon>
        <taxon>Haplorrhini</taxon>
        <taxon>Catarrhini</taxon>
        <taxon>Cercopithecidae</taxon>
        <taxon>Cercopithecinae</taxon>
        <taxon>Macaca</taxon>
    </lineage>
</organism>
<dbReference type="PANTHER" id="PTHR12138:SF152">
    <property type="entry name" value="C2H2-TYPE DOMAIN-CONTAINING PROTEIN"/>
    <property type="match status" value="1"/>
</dbReference>
<dbReference type="GeneTree" id="ENSGT01120000271815"/>
<protein>
    <submittedName>
        <fullName evidence="2">Uncharacterized protein</fullName>
    </submittedName>
</protein>
<dbReference type="Ensembl" id="ENSMFAT00000082498.1">
    <property type="protein sequence ID" value="ENSMFAP00000061697.1"/>
    <property type="gene ID" value="ENSMFAG00000057817.1"/>
</dbReference>
<dbReference type="AlphaFoldDB" id="A0A7N9D9L7"/>
<keyword evidence="3" id="KW-1185">Reference proteome</keyword>
<keyword evidence="1" id="KW-1133">Transmembrane helix</keyword>
<dbReference type="PANTHER" id="PTHR12138">
    <property type="entry name" value="PRIMATE-EXPANDED PROTEIN FAMILY"/>
    <property type="match status" value="1"/>
</dbReference>
<sequence length="124" mass="13510">MECSGANSAHCNLRLLGSGDSPALASGVAEVTGVHHRIWLIFVFLVETGFHYVAQAGLQLPTSGDPPTLVSQSAEITGVSHCSWPSPPFYLFIFIFYFLRWGLIISVRLVSNSWAQVILLPQPP</sequence>
<reference evidence="2" key="2">
    <citation type="submission" date="2025-08" db="UniProtKB">
        <authorList>
            <consortium name="Ensembl"/>
        </authorList>
    </citation>
    <scope>IDENTIFICATION</scope>
</reference>
<evidence type="ECO:0000313" key="2">
    <source>
        <dbReference type="Ensembl" id="ENSMFAP00000061697.1"/>
    </source>
</evidence>
<evidence type="ECO:0000313" key="3">
    <source>
        <dbReference type="Proteomes" id="UP000233100"/>
    </source>
</evidence>
<reference evidence="2" key="3">
    <citation type="submission" date="2025-09" db="UniProtKB">
        <authorList>
            <consortium name="Ensembl"/>
        </authorList>
    </citation>
    <scope>IDENTIFICATION</scope>
</reference>
<keyword evidence="1" id="KW-0812">Transmembrane</keyword>
<accession>A0A7N9D9L7</accession>
<dbReference type="Proteomes" id="UP000233100">
    <property type="component" value="Chromosome 1"/>
</dbReference>
<proteinExistence type="predicted"/>
<dbReference type="PRINTS" id="PR02045">
    <property type="entry name" value="F138DOMAIN"/>
</dbReference>
<name>A0A7N9D9L7_MACFA</name>
<reference evidence="2 3" key="1">
    <citation type="submission" date="2013-03" db="EMBL/GenBank/DDBJ databases">
        <authorList>
            <person name="Warren W."/>
            <person name="Wilson R.K."/>
        </authorList>
    </citation>
    <scope>NUCLEOTIDE SEQUENCE</scope>
</reference>
<feature type="transmembrane region" description="Helical" evidence="1">
    <location>
        <begin position="89"/>
        <end position="110"/>
    </location>
</feature>
<evidence type="ECO:0000256" key="1">
    <source>
        <dbReference type="SAM" id="Phobius"/>
    </source>
</evidence>